<dbReference type="Gene3D" id="3.30.40.10">
    <property type="entry name" value="Zinc/RING finger domain, C3HC4 (zinc finger)"/>
    <property type="match status" value="1"/>
</dbReference>
<evidence type="ECO:0000313" key="3">
    <source>
        <dbReference type="Proteomes" id="UP001430848"/>
    </source>
</evidence>
<proteinExistence type="predicted"/>
<evidence type="ECO:0000313" key="2">
    <source>
        <dbReference type="EMBL" id="KAK7737520.1"/>
    </source>
</evidence>
<comment type="caution">
    <text evidence="2">The sequence shown here is derived from an EMBL/GenBank/DDBJ whole genome shotgun (WGS) entry which is preliminary data.</text>
</comment>
<dbReference type="EMBL" id="JAKNSF020000007">
    <property type="protein sequence ID" value="KAK7737520.1"/>
    <property type="molecule type" value="Genomic_DNA"/>
</dbReference>
<dbReference type="InterPro" id="IPR013083">
    <property type="entry name" value="Znf_RING/FYVE/PHD"/>
</dbReference>
<feature type="compositionally biased region" description="Low complexity" evidence="1">
    <location>
        <begin position="178"/>
        <end position="198"/>
    </location>
</feature>
<organism evidence="2 3">
    <name type="scientific">Diaporthe eres</name>
    <name type="common">Phomopsis oblonga</name>
    <dbReference type="NCBI Taxonomy" id="83184"/>
    <lineage>
        <taxon>Eukaryota</taxon>
        <taxon>Fungi</taxon>
        <taxon>Dikarya</taxon>
        <taxon>Ascomycota</taxon>
        <taxon>Pezizomycotina</taxon>
        <taxon>Sordariomycetes</taxon>
        <taxon>Sordariomycetidae</taxon>
        <taxon>Diaporthales</taxon>
        <taxon>Diaporthaceae</taxon>
        <taxon>Diaporthe</taxon>
        <taxon>Diaporthe eres species complex</taxon>
    </lineage>
</organism>
<sequence>MDLPGPGRSRRRHLDLADGREVVFCHNCNHEWYNDEHGLQCPHCHSDVCEIISADNDPRDVTPESPDSDILRGGHFGPHDFGHDHGHGHGHGHFHDHDHFSDPGEDDIEDYMDPRGHVHTGPGGFMWSQRTYRSPDRQQDTPGGDPRQLRPVNPGGSEQEIFQRFQETIDMLTGLPFGSPGRRAAPPPDGAAGAPGPSMRTTTYRSPSGHTSFTITTGAMPLRGVDHDDGFDITFSNFMGGGGIQPPRTQNPGLVGGLGDIFSLLLGPGGPNATHGDAVYTQEGLDRIITQLMEANPQSNAAPPASESAIEKLEKKKLDRQMMGDGAKVECTICIDEMHLGDEVTVLPWRIRVFRALGVAAAQHAGCPNS</sequence>
<evidence type="ECO:0000256" key="1">
    <source>
        <dbReference type="SAM" id="MobiDB-lite"/>
    </source>
</evidence>
<name>A0ABR1PI87_DIAER</name>
<feature type="compositionally biased region" description="Polar residues" evidence="1">
    <location>
        <begin position="199"/>
        <end position="209"/>
    </location>
</feature>
<reference evidence="2 3" key="1">
    <citation type="submission" date="2024-02" db="EMBL/GenBank/DDBJ databases">
        <title>De novo assembly and annotation of 12 fungi associated with fruit tree decline syndrome in Ontario, Canada.</title>
        <authorList>
            <person name="Sulman M."/>
            <person name="Ellouze W."/>
            <person name="Ilyukhin E."/>
        </authorList>
    </citation>
    <scope>NUCLEOTIDE SEQUENCE [LARGE SCALE GENOMIC DNA]</scope>
    <source>
        <strain evidence="2 3">M169</strain>
    </source>
</reference>
<dbReference type="Proteomes" id="UP001430848">
    <property type="component" value="Unassembled WGS sequence"/>
</dbReference>
<gene>
    <name evidence="2" type="ORF">SLS63_002647</name>
</gene>
<feature type="region of interest" description="Disordered" evidence="1">
    <location>
        <begin position="172"/>
        <end position="209"/>
    </location>
</feature>
<protein>
    <recommendedName>
        <fullName evidence="4">RING-type domain-containing protein</fullName>
    </recommendedName>
</protein>
<keyword evidence="3" id="KW-1185">Reference proteome</keyword>
<feature type="compositionally biased region" description="Basic and acidic residues" evidence="1">
    <location>
        <begin position="69"/>
        <end position="102"/>
    </location>
</feature>
<feature type="region of interest" description="Disordered" evidence="1">
    <location>
        <begin position="55"/>
        <end position="156"/>
    </location>
</feature>
<accession>A0ABR1PI87</accession>
<evidence type="ECO:0008006" key="4">
    <source>
        <dbReference type="Google" id="ProtNLM"/>
    </source>
</evidence>